<sequence length="86" mass="9508">MKIIKILKAYPIASRVRGEGLIDLSKLSLIIRGYDVEYSVEGNVKVEKAGDNIFRVSGGPGKAVFRIRAYGNFDEYLESKSVEVLG</sequence>
<proteinExistence type="predicted"/>
<organism evidence="1 2">
    <name type="scientific">Thermoproteus sp. AZ2</name>
    <dbReference type="NCBI Taxonomy" id="1609232"/>
    <lineage>
        <taxon>Archaea</taxon>
        <taxon>Thermoproteota</taxon>
        <taxon>Thermoprotei</taxon>
        <taxon>Thermoproteales</taxon>
        <taxon>Thermoproteaceae</taxon>
        <taxon>Thermoproteus</taxon>
    </lineage>
</organism>
<comment type="caution">
    <text evidence="1">The sequence shown here is derived from an EMBL/GenBank/DDBJ whole genome shotgun (WGS) entry which is preliminary data.</text>
</comment>
<evidence type="ECO:0000313" key="2">
    <source>
        <dbReference type="Proteomes" id="UP000033636"/>
    </source>
</evidence>
<gene>
    <name evidence="1" type="ORF">TU35_009630</name>
</gene>
<dbReference type="Proteomes" id="UP000033636">
    <property type="component" value="Unassembled WGS sequence"/>
</dbReference>
<protein>
    <submittedName>
        <fullName evidence="1">Uncharacterized protein</fullName>
    </submittedName>
</protein>
<dbReference type="EMBL" id="JZWT02000037">
    <property type="protein sequence ID" value="MFB6491471.1"/>
    <property type="molecule type" value="Genomic_DNA"/>
</dbReference>
<name>A0ACC6V3E1_9CREN</name>
<accession>A0ACC6V3E1</accession>
<reference evidence="1" key="1">
    <citation type="submission" date="2024-07" db="EMBL/GenBank/DDBJ databases">
        <title>Metagenome and Metagenome-Assembled Genomes of Archaea from a hot spring from the geothermal field of Los Azufres, Mexico.</title>
        <authorList>
            <person name="Marin-Paredes R."/>
            <person name="Martinez-Romero E."/>
            <person name="Servin-Garciduenas L.E."/>
        </authorList>
    </citation>
    <scope>NUCLEOTIDE SEQUENCE</scope>
</reference>
<evidence type="ECO:0000313" key="1">
    <source>
        <dbReference type="EMBL" id="MFB6491471.1"/>
    </source>
</evidence>